<feature type="compositionally biased region" description="Low complexity" evidence="2">
    <location>
        <begin position="374"/>
        <end position="383"/>
    </location>
</feature>
<comment type="caution">
    <text evidence="4">The sequence shown here is derived from an EMBL/GenBank/DDBJ whole genome shotgun (WGS) entry which is preliminary data.</text>
</comment>
<dbReference type="InterPro" id="IPR005537">
    <property type="entry name" value="RAMP_III_fam"/>
</dbReference>
<name>A0A150PP42_SORCE</name>
<dbReference type="AlphaFoldDB" id="A0A150PP42"/>
<reference evidence="4 5" key="1">
    <citation type="submission" date="2014-02" db="EMBL/GenBank/DDBJ databases">
        <title>The small core and large imbalanced accessory genome model reveals a collaborative survival strategy of Sorangium cellulosum strains in nature.</title>
        <authorList>
            <person name="Han K."/>
            <person name="Peng R."/>
            <person name="Blom J."/>
            <person name="Li Y.-Z."/>
        </authorList>
    </citation>
    <scope>NUCLEOTIDE SEQUENCE [LARGE SCALE GENOMIC DNA]</scope>
    <source>
        <strain evidence="4 5">So0157-25</strain>
    </source>
</reference>
<dbReference type="PANTHER" id="PTHR39965:SF1">
    <property type="entry name" value="CRISPR SYSTEM CMR SUBUNIT CMR6"/>
    <property type="match status" value="1"/>
</dbReference>
<evidence type="ECO:0000259" key="3">
    <source>
        <dbReference type="Pfam" id="PF03787"/>
    </source>
</evidence>
<evidence type="ECO:0000313" key="4">
    <source>
        <dbReference type="EMBL" id="KYF57432.1"/>
    </source>
</evidence>
<dbReference type="Proteomes" id="UP000075420">
    <property type="component" value="Unassembled WGS sequence"/>
</dbReference>
<dbReference type="NCBIfam" id="TIGR01898">
    <property type="entry name" value="cas_TM1791_cmr6"/>
    <property type="match status" value="1"/>
</dbReference>
<evidence type="ECO:0000256" key="2">
    <source>
        <dbReference type="SAM" id="MobiDB-lite"/>
    </source>
</evidence>
<feature type="region of interest" description="Disordered" evidence="2">
    <location>
        <begin position="257"/>
        <end position="284"/>
    </location>
</feature>
<dbReference type="EMBL" id="JELY01000971">
    <property type="protein sequence ID" value="KYF57432.1"/>
    <property type="molecule type" value="Genomic_DNA"/>
</dbReference>
<dbReference type="Pfam" id="PF03787">
    <property type="entry name" value="RAMPs"/>
    <property type="match status" value="1"/>
</dbReference>
<evidence type="ECO:0000313" key="5">
    <source>
        <dbReference type="Proteomes" id="UP000075420"/>
    </source>
</evidence>
<sequence>MKEIRRLHVQHAGLLLDKMLVWPEVPDDRAGQEAADKEALRALLEAAASIEIPEGYPRAFARRRALLEQLVGSVERGATQVRCATATGRLVVNLGAAAARETNIALLHTWGVPYLTGSALKGLASAAAHRAGVPAWQKADAKKEKPQGEDHRALFGDTDESGCVVFHDAWWVPEGGQLPLDLDTMTVHHRGYYADGASPPADYDEPNPVAFLTMRGTFLIALTGPEEWVDAAFDWLDVGLRHDGIGAKTAAGYGRMVLDKSPRQREREEREEAERKQREAERKRVEARRRRLGELIATFRGKSNARQVFEEVQQISADEALDDDVRRALRELYEKGKDCWPDWLKRSASPEQRAFAERFQMTPVDSPSRPAVHPGAAPAPSSAGSWERGLAWIARDQKNRLTLYCVGVAGRKPDERNLKDVKIEGEGLEEALRAAGLNAPVEVEVQRDGKKIAGIRPPVR</sequence>
<dbReference type="GO" id="GO:0051607">
    <property type="term" value="P:defense response to virus"/>
    <property type="evidence" value="ECO:0007669"/>
    <property type="project" value="UniProtKB-KW"/>
</dbReference>
<gene>
    <name evidence="4" type="ORF">BE08_43520</name>
</gene>
<proteinExistence type="predicted"/>
<feature type="domain" description="CRISPR type III-associated protein" evidence="3">
    <location>
        <begin position="98"/>
        <end position="256"/>
    </location>
</feature>
<dbReference type="PANTHER" id="PTHR39965">
    <property type="entry name" value="CRISPR SYSTEM CMR SUBUNIT CMR6"/>
    <property type="match status" value="1"/>
</dbReference>
<dbReference type="InterPro" id="IPR010172">
    <property type="entry name" value="CRISPR-assoc_prot_TM1791"/>
</dbReference>
<accession>A0A150PP42</accession>
<organism evidence="4 5">
    <name type="scientific">Sorangium cellulosum</name>
    <name type="common">Polyangium cellulosum</name>
    <dbReference type="NCBI Taxonomy" id="56"/>
    <lineage>
        <taxon>Bacteria</taxon>
        <taxon>Pseudomonadati</taxon>
        <taxon>Myxococcota</taxon>
        <taxon>Polyangia</taxon>
        <taxon>Polyangiales</taxon>
        <taxon>Polyangiaceae</taxon>
        <taxon>Sorangium</taxon>
    </lineage>
</organism>
<keyword evidence="1" id="KW-0051">Antiviral defense</keyword>
<evidence type="ECO:0000256" key="1">
    <source>
        <dbReference type="ARBA" id="ARBA00023118"/>
    </source>
</evidence>
<feature type="region of interest" description="Disordered" evidence="2">
    <location>
        <begin position="363"/>
        <end position="383"/>
    </location>
</feature>
<protein>
    <recommendedName>
        <fullName evidence="3">CRISPR type III-associated protein domain-containing protein</fullName>
    </recommendedName>
</protein>